<dbReference type="Pfam" id="PF04893">
    <property type="entry name" value="Yip1"/>
    <property type="match status" value="1"/>
</dbReference>
<reference evidence="8" key="1">
    <citation type="submission" date="2020-10" db="EMBL/GenBank/DDBJ databases">
        <authorList>
            <person name="Gilroy R."/>
        </authorList>
    </citation>
    <scope>NUCLEOTIDE SEQUENCE</scope>
    <source>
        <strain evidence="8">CHK178-757</strain>
    </source>
</reference>
<keyword evidence="6" id="KW-0732">Signal</keyword>
<dbReference type="Gene3D" id="2.120.10.30">
    <property type="entry name" value="TolB, C-terminal domain"/>
    <property type="match status" value="2"/>
</dbReference>
<dbReference type="GO" id="GO:0008270">
    <property type="term" value="F:zinc ion binding"/>
    <property type="evidence" value="ECO:0007669"/>
    <property type="project" value="UniProtKB-KW"/>
</dbReference>
<dbReference type="InterPro" id="IPR050952">
    <property type="entry name" value="TRIM-NHL_E3_ligases"/>
</dbReference>
<dbReference type="InterPro" id="IPR011042">
    <property type="entry name" value="6-blade_b-propeller_TolB-like"/>
</dbReference>
<comment type="subcellular location">
    <subcellularLocation>
        <location evidence="1">Membrane</location>
        <topology evidence="1">Multi-pass membrane protein</topology>
    </subcellularLocation>
</comment>
<feature type="domain" description="Yip1" evidence="7">
    <location>
        <begin position="476"/>
        <end position="644"/>
    </location>
</feature>
<feature type="signal peptide" evidence="6">
    <location>
        <begin position="1"/>
        <end position="26"/>
    </location>
</feature>
<dbReference type="SUPFAM" id="SSF48452">
    <property type="entry name" value="TPR-like"/>
    <property type="match status" value="1"/>
</dbReference>
<dbReference type="InterPro" id="IPR006977">
    <property type="entry name" value="Yip1_dom"/>
</dbReference>
<evidence type="ECO:0000256" key="6">
    <source>
        <dbReference type="SAM" id="SignalP"/>
    </source>
</evidence>
<keyword evidence="3 5" id="KW-1133">Transmembrane helix</keyword>
<dbReference type="SUPFAM" id="SSF63825">
    <property type="entry name" value="YWTD domain"/>
    <property type="match status" value="1"/>
</dbReference>
<feature type="transmembrane region" description="Helical" evidence="5">
    <location>
        <begin position="596"/>
        <end position="616"/>
    </location>
</feature>
<feature type="transmembrane region" description="Helical" evidence="5">
    <location>
        <begin position="563"/>
        <end position="584"/>
    </location>
</feature>
<dbReference type="PANTHER" id="PTHR24104">
    <property type="entry name" value="E3 UBIQUITIN-PROTEIN LIGASE NHLRC1-RELATED"/>
    <property type="match status" value="1"/>
</dbReference>
<sequence>MKIKRFIKSLAAAVLLAATIPSGSFAQEPYITWTQGPGGYVVDTQTAYSAEEVLNYSLSTPEDFYIADDQTMYICDTGNSRIVTVSPDGSVGEYTDENLNAPTGIHVADGHIYIADRGAQKVWIYSMDFQLERYIEKPTEAIFGANTNFVPVKLITDARGNLYVVSEGSTAGLMQFNPQGDFLGYFGSNSTNNTFKMILQRTFFTEEQLNKLFKNTPPSVTNVGIDSQGLIYTVTSGESITEPIKKLSISGLNLFDDMVVAGSYVDVDVDGDGNTFSVTTEGTIYEYDSNGNLLFAFGGRDSDRERVGILREPAAIEVTDDGQLYVLDRGMGCIVHYEATEFARTVHEGIAMYNDGLYAESQETWEEIRKMNSSFVMAYEALAQADYKNQNYASALSNYRIAENKEGYSQTYWVYRNEWLQNNLGLTVVIIIALCIVWGVIRAIDRRKHILDPVRRVKKKILNVRLISQICFAGKMMKKPSDAYYEMKFKGRASIASATVLYIWLIILQFTDIYVVSYLFNTSNPWRISLFSEIMWVVAPVFLFIACNYLVSTITEGEGKVRDLYCGTIYALTPYLVFALPLQILTHALTLNEGFIYQFAMFAVIAWCVVLFVMMIKEIHDYSLSKTFKNLAVTAFTIALFLLAGFILWLLYGQLRDFIISLIQEVAARG</sequence>
<evidence type="ECO:0000256" key="3">
    <source>
        <dbReference type="ARBA" id="ARBA00022989"/>
    </source>
</evidence>
<evidence type="ECO:0000256" key="4">
    <source>
        <dbReference type="ARBA" id="ARBA00023136"/>
    </source>
</evidence>
<feature type="transmembrane region" description="Helical" evidence="5">
    <location>
        <begin position="526"/>
        <end position="551"/>
    </location>
</feature>
<dbReference type="PANTHER" id="PTHR24104:SF25">
    <property type="entry name" value="PROTEIN LIN-41"/>
    <property type="match status" value="1"/>
</dbReference>
<feature type="transmembrane region" description="Helical" evidence="5">
    <location>
        <begin position="424"/>
        <end position="441"/>
    </location>
</feature>
<dbReference type="InterPro" id="IPR011990">
    <property type="entry name" value="TPR-like_helical_dom_sf"/>
</dbReference>
<dbReference type="AlphaFoldDB" id="A0A9D1JQQ6"/>
<feature type="transmembrane region" description="Helical" evidence="5">
    <location>
        <begin position="628"/>
        <end position="652"/>
    </location>
</feature>
<accession>A0A9D1JQQ6</accession>
<keyword evidence="2 5" id="KW-0812">Transmembrane</keyword>
<feature type="transmembrane region" description="Helical" evidence="5">
    <location>
        <begin position="495"/>
        <end position="520"/>
    </location>
</feature>
<dbReference type="GO" id="GO:0016020">
    <property type="term" value="C:membrane"/>
    <property type="evidence" value="ECO:0007669"/>
    <property type="project" value="UniProtKB-SubCell"/>
</dbReference>
<evidence type="ECO:0000313" key="8">
    <source>
        <dbReference type="EMBL" id="HIS47476.1"/>
    </source>
</evidence>
<reference evidence="8" key="2">
    <citation type="journal article" date="2021" name="PeerJ">
        <title>Extensive microbial diversity within the chicken gut microbiome revealed by metagenomics and culture.</title>
        <authorList>
            <person name="Gilroy R."/>
            <person name="Ravi A."/>
            <person name="Getino M."/>
            <person name="Pursley I."/>
            <person name="Horton D.L."/>
            <person name="Alikhan N.F."/>
            <person name="Baker D."/>
            <person name="Gharbi K."/>
            <person name="Hall N."/>
            <person name="Watson M."/>
            <person name="Adriaenssens E.M."/>
            <person name="Foster-Nyarko E."/>
            <person name="Jarju S."/>
            <person name="Secka A."/>
            <person name="Antonio M."/>
            <person name="Oren A."/>
            <person name="Chaudhuri R.R."/>
            <person name="La Ragione R."/>
            <person name="Hildebrand F."/>
            <person name="Pallen M.J."/>
        </authorList>
    </citation>
    <scope>NUCLEOTIDE SEQUENCE</scope>
    <source>
        <strain evidence="8">CHK178-757</strain>
    </source>
</reference>
<evidence type="ECO:0000256" key="5">
    <source>
        <dbReference type="SAM" id="Phobius"/>
    </source>
</evidence>
<protein>
    <recommendedName>
        <fullName evidence="7">Yip1 domain-containing protein</fullName>
    </recommendedName>
</protein>
<dbReference type="Proteomes" id="UP000823927">
    <property type="component" value="Unassembled WGS sequence"/>
</dbReference>
<organism evidence="8 9">
    <name type="scientific">Candidatus Scybalocola faecigallinarum</name>
    <dbReference type="NCBI Taxonomy" id="2840941"/>
    <lineage>
        <taxon>Bacteria</taxon>
        <taxon>Bacillati</taxon>
        <taxon>Bacillota</taxon>
        <taxon>Clostridia</taxon>
        <taxon>Lachnospirales</taxon>
        <taxon>Lachnospiraceae</taxon>
        <taxon>Lachnospiraceae incertae sedis</taxon>
        <taxon>Candidatus Scybalocola (ex Gilroy et al. 2021)</taxon>
    </lineage>
</organism>
<evidence type="ECO:0000256" key="1">
    <source>
        <dbReference type="ARBA" id="ARBA00004141"/>
    </source>
</evidence>
<dbReference type="EMBL" id="DVIT01000028">
    <property type="protein sequence ID" value="HIS47476.1"/>
    <property type="molecule type" value="Genomic_DNA"/>
</dbReference>
<evidence type="ECO:0000313" key="9">
    <source>
        <dbReference type="Proteomes" id="UP000823927"/>
    </source>
</evidence>
<proteinExistence type="predicted"/>
<evidence type="ECO:0000256" key="2">
    <source>
        <dbReference type="ARBA" id="ARBA00022692"/>
    </source>
</evidence>
<gene>
    <name evidence="8" type="ORF">IAB46_07985</name>
</gene>
<evidence type="ECO:0000259" key="7">
    <source>
        <dbReference type="Pfam" id="PF04893"/>
    </source>
</evidence>
<name>A0A9D1JQQ6_9FIRM</name>
<comment type="caution">
    <text evidence="8">The sequence shown here is derived from an EMBL/GenBank/DDBJ whole genome shotgun (WGS) entry which is preliminary data.</text>
</comment>
<keyword evidence="4 5" id="KW-0472">Membrane</keyword>
<dbReference type="SUPFAM" id="SSF63829">
    <property type="entry name" value="Calcium-dependent phosphotriesterase"/>
    <property type="match status" value="1"/>
</dbReference>
<feature type="chain" id="PRO_5039213802" description="Yip1 domain-containing protein" evidence="6">
    <location>
        <begin position="27"/>
        <end position="670"/>
    </location>
</feature>